<proteinExistence type="predicted"/>
<dbReference type="Gene3D" id="2.40.50.140">
    <property type="entry name" value="Nucleic acid-binding proteins"/>
    <property type="match status" value="1"/>
</dbReference>
<keyword evidence="2 5" id="KW-0436">Ligase</keyword>
<evidence type="ECO:0000256" key="1">
    <source>
        <dbReference type="ARBA" id="ARBA00012727"/>
    </source>
</evidence>
<dbReference type="GO" id="GO:0003910">
    <property type="term" value="F:DNA ligase (ATP) activity"/>
    <property type="evidence" value="ECO:0007669"/>
    <property type="project" value="UniProtKB-EC"/>
</dbReference>
<dbReference type="InterPro" id="IPR016059">
    <property type="entry name" value="DNA_ligase_ATP-dep_CS"/>
</dbReference>
<dbReference type="Proteomes" id="UP000271031">
    <property type="component" value="Unassembled WGS sequence"/>
</dbReference>
<keyword evidence="6" id="KW-1185">Reference proteome</keyword>
<dbReference type="RefSeq" id="WP_122918188.1">
    <property type="nucleotide sequence ID" value="NZ_RHHQ01000008.1"/>
</dbReference>
<dbReference type="GO" id="GO:0003677">
    <property type="term" value="F:DNA binding"/>
    <property type="evidence" value="ECO:0007669"/>
    <property type="project" value="InterPro"/>
</dbReference>
<dbReference type="SUPFAM" id="SSF56091">
    <property type="entry name" value="DNA ligase/mRNA capping enzyme, catalytic domain"/>
    <property type="match status" value="1"/>
</dbReference>
<dbReference type="InterPro" id="IPR012310">
    <property type="entry name" value="DNA_ligase_ATP-dep_cent"/>
</dbReference>
<dbReference type="CDD" id="cd07971">
    <property type="entry name" value="OBF_DNA_ligase_LigD"/>
    <property type="match status" value="1"/>
</dbReference>
<dbReference type="InterPro" id="IPR012309">
    <property type="entry name" value="DNA_ligase_ATP-dep_C"/>
</dbReference>
<dbReference type="Pfam" id="PF01068">
    <property type="entry name" value="DNA_ligase_A_M"/>
    <property type="match status" value="1"/>
</dbReference>
<dbReference type="InterPro" id="IPR029710">
    <property type="entry name" value="LIG4"/>
</dbReference>
<evidence type="ECO:0000259" key="4">
    <source>
        <dbReference type="PROSITE" id="PS50160"/>
    </source>
</evidence>
<dbReference type="PROSITE" id="PS00697">
    <property type="entry name" value="DNA_LIGASE_A1"/>
    <property type="match status" value="1"/>
</dbReference>
<feature type="domain" description="ATP-dependent DNA ligase family profile" evidence="4">
    <location>
        <begin position="105"/>
        <end position="195"/>
    </location>
</feature>
<dbReference type="SUPFAM" id="SSF50249">
    <property type="entry name" value="Nucleic acid-binding proteins"/>
    <property type="match status" value="1"/>
</dbReference>
<comment type="catalytic activity">
    <reaction evidence="3">
        <text>ATP + (deoxyribonucleotide)n-3'-hydroxyl + 5'-phospho-(deoxyribonucleotide)m = (deoxyribonucleotide)n+m + AMP + diphosphate.</text>
        <dbReference type="EC" id="6.5.1.1"/>
    </reaction>
</comment>
<evidence type="ECO:0000313" key="5">
    <source>
        <dbReference type="EMBL" id="RNB89935.1"/>
    </source>
</evidence>
<dbReference type="PANTHER" id="PTHR45997:SF1">
    <property type="entry name" value="DNA LIGASE 4"/>
    <property type="match status" value="1"/>
</dbReference>
<dbReference type="EMBL" id="RHHQ01000008">
    <property type="protein sequence ID" value="RNB89935.1"/>
    <property type="molecule type" value="Genomic_DNA"/>
</dbReference>
<dbReference type="GO" id="GO:0006297">
    <property type="term" value="P:nucleotide-excision repair, DNA gap filling"/>
    <property type="evidence" value="ECO:0007669"/>
    <property type="project" value="TreeGrafter"/>
</dbReference>
<name>A0A3M8DR61_9BACL</name>
<sequence length="322" mass="36990">MEIKPVIPFEPVTVSALPTSSDWVAQIKWDGVRMLTYFDGKEVRLVNRKVNDRTMQYPEFLDISRYCRASSVILDGEFIAFDSSRPSFHEIMKRDSLRKEQRIPLAVKQTPVTYMIFDLLYANGDWVTEKPLKERQQLLADIIIPQPNVQVVQNVTDAEALYTVMKQHQMEGIVCKDLNSTYMINGKDRRWQKKKIFLDHYAAIGGFTRRNGMMNALLLGLFDAKGDFRYIGSAGIGKIGKDEWRKLEQDMAPLPDKPFVNQPDQSRDAVWTKPQFVVKVEFLEWTPAATMRQPVIQAIVQMPVADCRFDQHPEGIMPGSIS</sequence>
<organism evidence="5 6">
    <name type="scientific">Brevibacillus fluminis</name>
    <dbReference type="NCBI Taxonomy" id="511487"/>
    <lineage>
        <taxon>Bacteria</taxon>
        <taxon>Bacillati</taxon>
        <taxon>Bacillota</taxon>
        <taxon>Bacilli</taxon>
        <taxon>Bacillales</taxon>
        <taxon>Paenibacillaceae</taxon>
        <taxon>Brevibacillus</taxon>
    </lineage>
</organism>
<evidence type="ECO:0000256" key="3">
    <source>
        <dbReference type="ARBA" id="ARBA00034003"/>
    </source>
</evidence>
<evidence type="ECO:0000313" key="6">
    <source>
        <dbReference type="Proteomes" id="UP000271031"/>
    </source>
</evidence>
<dbReference type="Gene3D" id="3.30.470.30">
    <property type="entry name" value="DNA ligase/mRNA capping enzyme"/>
    <property type="match status" value="1"/>
</dbReference>
<dbReference type="PROSITE" id="PS50160">
    <property type="entry name" value="DNA_LIGASE_A3"/>
    <property type="match status" value="1"/>
</dbReference>
<dbReference type="PANTHER" id="PTHR45997">
    <property type="entry name" value="DNA LIGASE 4"/>
    <property type="match status" value="1"/>
</dbReference>
<dbReference type="InterPro" id="IPR012340">
    <property type="entry name" value="NA-bd_OB-fold"/>
</dbReference>
<accession>A0A3M8DR61</accession>
<comment type="caution">
    <text evidence="5">The sequence shown here is derived from an EMBL/GenBank/DDBJ whole genome shotgun (WGS) entry which is preliminary data.</text>
</comment>
<dbReference type="Gene3D" id="3.30.1490.70">
    <property type="match status" value="1"/>
</dbReference>
<dbReference type="GO" id="GO:0005524">
    <property type="term" value="F:ATP binding"/>
    <property type="evidence" value="ECO:0007669"/>
    <property type="project" value="InterPro"/>
</dbReference>
<gene>
    <name evidence="5" type="ORF">EDM56_12340</name>
</gene>
<evidence type="ECO:0000256" key="2">
    <source>
        <dbReference type="ARBA" id="ARBA00022598"/>
    </source>
</evidence>
<dbReference type="AlphaFoldDB" id="A0A3M8DR61"/>
<dbReference type="GO" id="GO:0006310">
    <property type="term" value="P:DNA recombination"/>
    <property type="evidence" value="ECO:0007669"/>
    <property type="project" value="InterPro"/>
</dbReference>
<protein>
    <recommendedName>
        <fullName evidence="1">DNA ligase (ATP)</fullName>
        <ecNumber evidence="1">6.5.1.1</ecNumber>
    </recommendedName>
</protein>
<dbReference type="OrthoDB" id="9802472at2"/>
<dbReference type="CDD" id="cd07906">
    <property type="entry name" value="Adenylation_DNA_ligase_LigD_LigC"/>
    <property type="match status" value="1"/>
</dbReference>
<reference evidence="5 6" key="1">
    <citation type="submission" date="2018-10" db="EMBL/GenBank/DDBJ databases">
        <title>Phylogenomics of Brevibacillus.</title>
        <authorList>
            <person name="Dunlap C."/>
        </authorList>
    </citation>
    <scope>NUCLEOTIDE SEQUENCE [LARGE SCALE GENOMIC DNA]</scope>
    <source>
        <strain evidence="5 6">JCM 15716</strain>
    </source>
</reference>
<dbReference type="Pfam" id="PF04679">
    <property type="entry name" value="DNA_ligase_A_C"/>
    <property type="match status" value="1"/>
</dbReference>
<dbReference type="GO" id="GO:0006303">
    <property type="term" value="P:double-strand break repair via nonhomologous end joining"/>
    <property type="evidence" value="ECO:0007669"/>
    <property type="project" value="TreeGrafter"/>
</dbReference>
<dbReference type="EC" id="6.5.1.1" evidence="1"/>